<dbReference type="NCBIfam" id="TIGR04057">
    <property type="entry name" value="SusC_RagA_signa"/>
    <property type="match status" value="1"/>
</dbReference>
<evidence type="ECO:0000313" key="13">
    <source>
        <dbReference type="EMBL" id="SFW41487.1"/>
    </source>
</evidence>
<keyword evidence="2 10" id="KW-0813">Transport</keyword>
<reference evidence="13 14" key="1">
    <citation type="submission" date="2016-11" db="EMBL/GenBank/DDBJ databases">
        <authorList>
            <person name="Jaros S."/>
            <person name="Januszkiewicz K."/>
            <person name="Wedrychowicz H."/>
        </authorList>
    </citation>
    <scope>NUCLEOTIDE SEQUENCE [LARGE SCALE GENOMIC DNA]</scope>
    <source>
        <strain evidence="13 14">CGMCC 1.12145</strain>
    </source>
</reference>
<dbReference type="SUPFAM" id="SSF49464">
    <property type="entry name" value="Carboxypeptidase regulatory domain-like"/>
    <property type="match status" value="1"/>
</dbReference>
<evidence type="ECO:0000256" key="7">
    <source>
        <dbReference type="ARBA" id="ARBA00023077"/>
    </source>
</evidence>
<evidence type="ECO:0000256" key="6">
    <source>
        <dbReference type="ARBA" id="ARBA00023004"/>
    </source>
</evidence>
<evidence type="ECO:0000256" key="4">
    <source>
        <dbReference type="ARBA" id="ARBA00022496"/>
    </source>
</evidence>
<keyword evidence="5 10" id="KW-0812">Transmembrane</keyword>
<dbReference type="InterPro" id="IPR039426">
    <property type="entry name" value="TonB-dep_rcpt-like"/>
</dbReference>
<dbReference type="EMBL" id="FPJE01000007">
    <property type="protein sequence ID" value="SFW41487.1"/>
    <property type="molecule type" value="Genomic_DNA"/>
</dbReference>
<accession>A0A1K1P1M9</accession>
<dbReference type="InterPro" id="IPR000531">
    <property type="entry name" value="Beta-barrel_TonB"/>
</dbReference>
<keyword evidence="4" id="KW-0410">Iron transport</keyword>
<keyword evidence="9 10" id="KW-0998">Cell outer membrane</keyword>
<dbReference type="Pfam" id="PF13715">
    <property type="entry name" value="CarbopepD_reg_2"/>
    <property type="match status" value="1"/>
</dbReference>
<dbReference type="GO" id="GO:0009279">
    <property type="term" value="C:cell outer membrane"/>
    <property type="evidence" value="ECO:0007669"/>
    <property type="project" value="UniProtKB-SubCell"/>
</dbReference>
<evidence type="ECO:0000256" key="5">
    <source>
        <dbReference type="ARBA" id="ARBA00022692"/>
    </source>
</evidence>
<dbReference type="NCBIfam" id="TIGR04056">
    <property type="entry name" value="OMP_RagA_SusC"/>
    <property type="match status" value="1"/>
</dbReference>
<keyword evidence="14" id="KW-1185">Reference proteome</keyword>
<feature type="domain" description="Secretin/TonB short N-terminal" evidence="12">
    <location>
        <begin position="94"/>
        <end position="145"/>
    </location>
</feature>
<dbReference type="SUPFAM" id="SSF56935">
    <property type="entry name" value="Porins"/>
    <property type="match status" value="1"/>
</dbReference>
<dbReference type="SMART" id="SM00965">
    <property type="entry name" value="STN"/>
    <property type="match status" value="1"/>
</dbReference>
<evidence type="ECO:0000313" key="14">
    <source>
        <dbReference type="Proteomes" id="UP000182248"/>
    </source>
</evidence>
<keyword evidence="4" id="KW-0406">Ion transport</keyword>
<evidence type="ECO:0000256" key="2">
    <source>
        <dbReference type="ARBA" id="ARBA00022448"/>
    </source>
</evidence>
<keyword evidence="6" id="KW-0408">Iron</keyword>
<evidence type="ECO:0000259" key="12">
    <source>
        <dbReference type="SMART" id="SM00965"/>
    </source>
</evidence>
<gene>
    <name evidence="13" type="ORF">SAMN02927921_01550</name>
</gene>
<comment type="similarity">
    <text evidence="10 11">Belongs to the TonB-dependent receptor family.</text>
</comment>
<comment type="subcellular location">
    <subcellularLocation>
        <location evidence="1 10">Cell outer membrane</location>
        <topology evidence="1 10">Multi-pass membrane protein</topology>
    </subcellularLocation>
</comment>
<dbReference type="Gene3D" id="2.170.130.10">
    <property type="entry name" value="TonB-dependent receptor, plug domain"/>
    <property type="match status" value="1"/>
</dbReference>
<keyword evidence="8 10" id="KW-0472">Membrane</keyword>
<evidence type="ECO:0000256" key="1">
    <source>
        <dbReference type="ARBA" id="ARBA00004571"/>
    </source>
</evidence>
<evidence type="ECO:0000256" key="8">
    <source>
        <dbReference type="ARBA" id="ARBA00023136"/>
    </source>
</evidence>
<dbReference type="Pfam" id="PF07715">
    <property type="entry name" value="Plug"/>
    <property type="match status" value="1"/>
</dbReference>
<dbReference type="InterPro" id="IPR012910">
    <property type="entry name" value="Plug_dom"/>
</dbReference>
<keyword evidence="7 11" id="KW-0798">TonB box</keyword>
<sequence>MSHHSPIQKICDQQKPLITNKYIKSMKKLCKPEIYIHFRLKSNLKMKLTLLLLIFSLFQIRALPTYGQSTKVSLNYNNVPLEKILHRIEARTSYKFMYDDSELDYSRVVSVKAKDEPLSTVLKRLLKEFNIRHKIIDSQIILYPAPETAIQGTPIQGVVTDENGVPLAGASVVEKGTNNGVTTDFDGLFSIIVSDREAILEISYLGYEKLEIPVGDEKNLQLVLQENNTNLEEVVVVGYGTQKKVNLTGAVDQVGGEIFENRPIPNVSQGLVGVIPNLNIRMLDGKPTQSPSFNIRGTTSIGQGGNALVLIDGVEGDPRMLNPNDIESISVLKDAASASIYGARAAFGVVLITTKSAKKGRTSISYTTNFSLKSPTTVPDNITESYPWAKNFSDAWSNWNDNGTTPTAINKTMPFSPEYLAEIKRHWEDPSLPRVEINPETGEYMYYNSTDWYDVLMKDHFMAQDHNLSFSGGNDKTDFYLSGRYNEQDGLFRYNSDDYSMYNLRAKGSIQLTDWLSVTNNTEFSKMKYHQPLNVGEGSGIWRNMADEGHPLAPLNNPDGTLSFPAAYTVGDYYIGRNGIDTDRRFLKNQVAAKAEFLEKSLVLRANFTYQTTDIAQKQKRVQVPYSRYEGIIGYTGTNTNDLQERRQTTEYLATNLYADYTKSFGEVHNLHFLLGFNYEQSTYENLLARRNGIVYEDANDINLALGQSITTQGGYEKWKIAGGFFRLNYNYMERYLLEFNGRYDGSSKFPTNQQWAFFPSASVGWRVSEESFWKVSPDLISNLKLRLSYGSLGNGNIDAYSFTENFSINQSGRVINGIRPQQTGQPGVVPSGLTWETSTTGNIGLDFSMLKSRLTFTGDLYRRWTKDMFTVGPTLPAVFGTGVPKGNYADLETTGWEISVKWKDRFFAKGKPFNYGIGINMSDSWAIITKYNNDRKILTDYYEGQRVGEIWGYKVEGLFRSEEEIANSPSQSNLQSTNTRQNYIGDLKYKNLDGDDIIYHGENTVDNPGDKTVIGNSEPRYIYGINLDADWNGIFFSAFFQGVLKQDWFPSSESRFWGQYNRPYNPYPSWHKDNMFREEEGNFDAYLPRLVGYSQLNDHPNNRYLQNVAYIRLRNIQLGYTFPENIASKIGASDLKVYLSGENLWTWSPLYKWTKDTDVTNIYGSDRDLSGGTSGDGYNYPMMKAVSFGLSVNF</sequence>
<dbReference type="Gene3D" id="2.40.170.20">
    <property type="entry name" value="TonB-dependent receptor, beta-barrel domain"/>
    <property type="match status" value="1"/>
</dbReference>
<dbReference type="PROSITE" id="PS52016">
    <property type="entry name" value="TONB_DEPENDENT_REC_3"/>
    <property type="match status" value="1"/>
</dbReference>
<dbReference type="InterPro" id="IPR037066">
    <property type="entry name" value="Plug_dom_sf"/>
</dbReference>
<dbReference type="Proteomes" id="UP000182248">
    <property type="component" value="Unassembled WGS sequence"/>
</dbReference>
<evidence type="ECO:0000256" key="3">
    <source>
        <dbReference type="ARBA" id="ARBA00022452"/>
    </source>
</evidence>
<dbReference type="InterPro" id="IPR011662">
    <property type="entry name" value="Secretin/TonB_short_N"/>
</dbReference>
<dbReference type="STRING" id="1150368.SAMN02927921_01550"/>
<dbReference type="Gene3D" id="3.55.50.30">
    <property type="match status" value="1"/>
</dbReference>
<name>A0A1K1P1M9_9FLAO</name>
<evidence type="ECO:0000256" key="10">
    <source>
        <dbReference type="PROSITE-ProRule" id="PRU01360"/>
    </source>
</evidence>
<proteinExistence type="inferred from homology"/>
<keyword evidence="3 10" id="KW-1134">Transmembrane beta strand</keyword>
<dbReference type="InterPro" id="IPR023996">
    <property type="entry name" value="TonB-dep_OMP_SusC/RagA"/>
</dbReference>
<evidence type="ECO:0000256" key="11">
    <source>
        <dbReference type="RuleBase" id="RU003357"/>
    </source>
</evidence>
<dbReference type="InterPro" id="IPR023997">
    <property type="entry name" value="TonB-dep_OMP_SusC/RagA_CS"/>
</dbReference>
<dbReference type="GO" id="GO:0006826">
    <property type="term" value="P:iron ion transport"/>
    <property type="evidence" value="ECO:0007669"/>
    <property type="project" value="UniProtKB-KW"/>
</dbReference>
<protein>
    <submittedName>
        <fullName evidence="13">TonB-linked outer membrane protein, SusC/RagA family</fullName>
    </submittedName>
</protein>
<organism evidence="13 14">
    <name type="scientific">Sinomicrobium oceani</name>
    <dbReference type="NCBI Taxonomy" id="1150368"/>
    <lineage>
        <taxon>Bacteria</taxon>
        <taxon>Pseudomonadati</taxon>
        <taxon>Bacteroidota</taxon>
        <taxon>Flavobacteriia</taxon>
        <taxon>Flavobacteriales</taxon>
        <taxon>Flavobacteriaceae</taxon>
        <taxon>Sinomicrobium</taxon>
    </lineage>
</organism>
<dbReference type="AlphaFoldDB" id="A0A1K1P1M9"/>
<dbReference type="InterPro" id="IPR008969">
    <property type="entry name" value="CarboxyPept-like_regulatory"/>
</dbReference>
<dbReference type="InterPro" id="IPR036942">
    <property type="entry name" value="Beta-barrel_TonB_sf"/>
</dbReference>
<evidence type="ECO:0000256" key="9">
    <source>
        <dbReference type="ARBA" id="ARBA00023237"/>
    </source>
</evidence>
<dbReference type="Pfam" id="PF00593">
    <property type="entry name" value="TonB_dep_Rec_b-barrel"/>
    <property type="match status" value="1"/>
</dbReference>
<dbReference type="Gene3D" id="2.60.40.1120">
    <property type="entry name" value="Carboxypeptidase-like, regulatory domain"/>
    <property type="match status" value="1"/>
</dbReference>